<dbReference type="RefSeq" id="WP_086142690.1">
    <property type="nucleotide sequence ID" value="NZ_MIMF01000359.1"/>
</dbReference>
<comment type="caution">
    <text evidence="1">The sequence shown here is derived from an EMBL/GenBank/DDBJ whole genome shotgun (WGS) entry which is preliminary data.</text>
</comment>
<name>A0AAE5MR62_LIMRT</name>
<sequence length="179" mass="20455">MKGVSPTKNGYWKAKYGSQYLGTYKDKEQACNIVEEAINKFGPTTKSHFEDLTGKQFGNLKVIGLTGENKTRSLTYVVRNVYDGKVSVATSSRLRSGKTTGYFRWQKFPNKTFGITKIINHNKHKPDTVSYEAEIYFAGKKYYLGKFDSYEEARSKRKQAEKAILNQKFEQFINDLGGK</sequence>
<proteinExistence type="predicted"/>
<evidence type="ECO:0008006" key="3">
    <source>
        <dbReference type="Google" id="ProtNLM"/>
    </source>
</evidence>
<evidence type="ECO:0000313" key="2">
    <source>
        <dbReference type="Proteomes" id="UP000194219"/>
    </source>
</evidence>
<accession>A0AAE5MR62</accession>
<dbReference type="EMBL" id="MIMV01000204">
    <property type="protein sequence ID" value="OTA84004.1"/>
    <property type="molecule type" value="Genomic_DNA"/>
</dbReference>
<organism evidence="1 2">
    <name type="scientific">Limosilactobacillus reuteri</name>
    <name type="common">Lactobacillus reuteri</name>
    <dbReference type="NCBI Taxonomy" id="1598"/>
    <lineage>
        <taxon>Bacteria</taxon>
        <taxon>Bacillati</taxon>
        <taxon>Bacillota</taxon>
        <taxon>Bacilli</taxon>
        <taxon>Lactobacillales</taxon>
        <taxon>Lactobacillaceae</taxon>
        <taxon>Limosilactobacillus</taxon>
    </lineage>
</organism>
<dbReference type="Proteomes" id="UP000194219">
    <property type="component" value="Unassembled WGS sequence"/>
</dbReference>
<dbReference type="AlphaFoldDB" id="A0AAE5MR62"/>
<reference evidence="1 2" key="1">
    <citation type="submission" date="2016-09" db="EMBL/GenBank/DDBJ databases">
        <title>Lactobacillus reuteri KLR3006, genome sequencing and assembly.</title>
        <authorList>
            <person name="Lee J.-Y."/>
            <person name="Kim E.B."/>
            <person name="Choi Y.-J."/>
        </authorList>
    </citation>
    <scope>NUCLEOTIDE SEQUENCE [LARGE SCALE GENOMIC DNA]</scope>
    <source>
        <strain evidence="1 2">KLR3006</strain>
    </source>
</reference>
<protein>
    <recommendedName>
        <fullName evidence="3">AP2 domain-containing protein</fullName>
    </recommendedName>
</protein>
<evidence type="ECO:0000313" key="1">
    <source>
        <dbReference type="EMBL" id="OTA84004.1"/>
    </source>
</evidence>
<gene>
    <name evidence="1" type="ORF">BHL83_07525</name>
</gene>